<dbReference type="GO" id="GO:0008170">
    <property type="term" value="F:N-methyltransferase activity"/>
    <property type="evidence" value="ECO:0007669"/>
    <property type="project" value="InterPro"/>
</dbReference>
<reference evidence="5" key="1">
    <citation type="submission" date="2018-05" db="EMBL/GenBank/DDBJ databases">
        <title>Luteimonas pekinense sp. nov., isolated from human Meibomian gland secretions, Beijing, China.</title>
        <authorList>
            <person name="Wen T."/>
            <person name="Bai H."/>
            <person name="Lv H."/>
        </authorList>
    </citation>
    <scope>NUCLEOTIDE SEQUENCE [LARGE SCALE GENOMIC DNA]</scope>
    <source>
        <strain evidence="5">83-4</strain>
    </source>
</reference>
<sequence>MLSWVGKRAPASVQAFPAQLVETYGEQAASGVPWKRWPDDLRRGGLLYHGDNKEVLARLLANGFRGQVKLIYIDPPFDSGADYVRKVELRGPKGKVKLDGEGYTLGEQIQYTDIWANDNYLQFMYERLLLLKELLADGGAIFLHCDASKGAFLRLLMDEVFGADRFVNEIVWSYRRWPSDVSAFQSMHDTIYYYVLKGKDKHTFHKQYEDASESYLKRFGGKTQILDAESGTRKITSDEETKGMPLRDVWDLSILAGVKAERVGYPTQKPEELVARIIEVCSNPGDLVLDCFIGSGTTAAVAQKLGRRWIGCDINKGAIQTTAKRLQLVMADQSGENGKPAQGKLLGEGDAPLPAQLGFTHWRVNDYDLAIQHNEAVNLACEYLGVERLRSDAYFDGLLGKRLVKIIPFGHPLSPMDLEAIRNELEARPDEDRAITVVCLGKELASDTWLTEWNRLRKKKTDPHHIEVIELRNDPKYGGFIQHERAQVRIDVKRKGGKLYVEIKDFVSPCILQRLAQQSGVVQPKVADWRAMVDSVMIDTAYDGTVFNVVHADVPARKTDFVAGSYELDAQDGETTVAVKITDMLGEEVLVTAEA</sequence>
<keyword evidence="1" id="KW-0489">Methyltransferase</keyword>
<dbReference type="GO" id="GO:0003677">
    <property type="term" value="F:DNA binding"/>
    <property type="evidence" value="ECO:0007669"/>
    <property type="project" value="InterPro"/>
</dbReference>
<dbReference type="Proteomes" id="UP000251842">
    <property type="component" value="Chromosome"/>
</dbReference>
<gene>
    <name evidence="4" type="ORF">DCD74_04785</name>
</gene>
<dbReference type="PANTHER" id="PTHR13370:SF24">
    <property type="entry name" value="TYPE III RESTRICTION-MODIFICATION ENZYME STYLTI MOD SUBUNIT"/>
    <property type="match status" value="1"/>
</dbReference>
<dbReference type="GO" id="GO:0032259">
    <property type="term" value="P:methylation"/>
    <property type="evidence" value="ECO:0007669"/>
    <property type="project" value="UniProtKB-KW"/>
</dbReference>
<dbReference type="Gene3D" id="3.40.50.150">
    <property type="entry name" value="Vaccinia Virus protein VP39"/>
    <property type="match status" value="1"/>
</dbReference>
<keyword evidence="4" id="KW-0540">Nuclease</keyword>
<feature type="domain" description="DNA methylase N-4/N-6" evidence="3">
    <location>
        <begin position="68"/>
        <end position="322"/>
    </location>
</feature>
<organism evidence="4 5">
    <name type="scientific">Solilutibacter oculi</name>
    <dbReference type="NCBI Taxonomy" id="2698682"/>
    <lineage>
        <taxon>Bacteria</taxon>
        <taxon>Pseudomonadati</taxon>
        <taxon>Pseudomonadota</taxon>
        <taxon>Gammaproteobacteria</taxon>
        <taxon>Lysobacterales</taxon>
        <taxon>Lysobacteraceae</taxon>
        <taxon>Solilutibacter</taxon>
    </lineage>
</organism>
<keyword evidence="5" id="KW-1185">Reference proteome</keyword>
<dbReference type="InterPro" id="IPR001091">
    <property type="entry name" value="RM_Methyltransferase"/>
</dbReference>
<dbReference type="KEGG" id="lue:DCD74_04785"/>
<evidence type="ECO:0000259" key="3">
    <source>
        <dbReference type="Pfam" id="PF01555"/>
    </source>
</evidence>
<dbReference type="GO" id="GO:0004519">
    <property type="term" value="F:endonuclease activity"/>
    <property type="evidence" value="ECO:0007669"/>
    <property type="project" value="UniProtKB-KW"/>
</dbReference>
<dbReference type="EMBL" id="CP029556">
    <property type="protein sequence ID" value="AXA85463.1"/>
    <property type="molecule type" value="Genomic_DNA"/>
</dbReference>
<keyword evidence="4" id="KW-0378">Hydrolase</keyword>
<evidence type="ECO:0000256" key="2">
    <source>
        <dbReference type="ARBA" id="ARBA00022679"/>
    </source>
</evidence>
<evidence type="ECO:0000313" key="4">
    <source>
        <dbReference type="EMBL" id="AXA85463.1"/>
    </source>
</evidence>
<dbReference type="GO" id="GO:0005737">
    <property type="term" value="C:cytoplasm"/>
    <property type="evidence" value="ECO:0007669"/>
    <property type="project" value="TreeGrafter"/>
</dbReference>
<dbReference type="InterPro" id="IPR002941">
    <property type="entry name" value="DNA_methylase_N4/N6"/>
</dbReference>
<dbReference type="REBASE" id="257920">
    <property type="entry name" value="M.Lsp834ORF4785P"/>
</dbReference>
<dbReference type="PRINTS" id="PR00508">
    <property type="entry name" value="S21N4MTFRASE"/>
</dbReference>
<dbReference type="InterPro" id="IPR029063">
    <property type="entry name" value="SAM-dependent_MTases_sf"/>
</dbReference>
<dbReference type="PANTHER" id="PTHR13370">
    <property type="entry name" value="RNA METHYLASE-RELATED"/>
    <property type="match status" value="1"/>
</dbReference>
<protein>
    <submittedName>
        <fullName evidence="4">Restriction endonuclease subunit M</fullName>
    </submittedName>
</protein>
<dbReference type="SUPFAM" id="SSF53335">
    <property type="entry name" value="S-adenosyl-L-methionine-dependent methyltransferases"/>
    <property type="match status" value="1"/>
</dbReference>
<dbReference type="AlphaFoldDB" id="A0A344J8V3"/>
<proteinExistence type="predicted"/>
<keyword evidence="2" id="KW-0808">Transferase</keyword>
<dbReference type="Pfam" id="PF01555">
    <property type="entry name" value="N6_N4_Mtase"/>
    <property type="match status" value="1"/>
</dbReference>
<evidence type="ECO:0000313" key="5">
    <source>
        <dbReference type="Proteomes" id="UP000251842"/>
    </source>
</evidence>
<evidence type="ECO:0000256" key="1">
    <source>
        <dbReference type="ARBA" id="ARBA00022603"/>
    </source>
</evidence>
<name>A0A344J8V3_9GAMM</name>
<keyword evidence="4" id="KW-0255">Endonuclease</keyword>
<accession>A0A344J8V3</accession>
<dbReference type="OrthoDB" id="9816043at2"/>